<keyword evidence="1" id="KW-0808">Transferase</keyword>
<dbReference type="GO" id="GO:0006796">
    <property type="term" value="P:phosphate-containing compound metabolic process"/>
    <property type="evidence" value="ECO:0007669"/>
    <property type="project" value="UniProtKB-ARBA"/>
</dbReference>
<evidence type="ECO:0000256" key="1">
    <source>
        <dbReference type="ARBA" id="ARBA00022679"/>
    </source>
</evidence>
<dbReference type="Gene3D" id="3.40.1190.20">
    <property type="match status" value="1"/>
</dbReference>
<dbReference type="GO" id="GO:0005829">
    <property type="term" value="C:cytosol"/>
    <property type="evidence" value="ECO:0007669"/>
    <property type="project" value="TreeGrafter"/>
</dbReference>
<evidence type="ECO:0000313" key="5">
    <source>
        <dbReference type="Proteomes" id="UP000283587"/>
    </source>
</evidence>
<dbReference type="EMBL" id="QZEW01000001">
    <property type="protein sequence ID" value="RJL22649.1"/>
    <property type="molecule type" value="Genomic_DNA"/>
</dbReference>
<dbReference type="AlphaFoldDB" id="A0A419ACH3"/>
<sequence length="310" mass="32124">MSGPVSLPSGWRSRDPVVICLGLTALDHIWTLDSLPGSAGKHRAASFESAGGGMAATAAVAVALLGGRARFWGRAGEDAAGLAMRREMALEGVDVTQFRLFKGAQSSVSGVLVDTQGERLIVNFRGADLPADPGWLPVEDIAGAGAVLADPRWPEGAAHAFAAARRLGVPTILDADVAEPEVFERLLPLTDHAIFSTQALAGFAGSDRPLETVARYGCAIAAVTCGGDGVRWFERGRHHHQPAFQVPVVDTTGAGDVFHGAWAMAVAAGAGAADAAGFAAAAAALKCTRPNGRAGIPDFNETMTLWRPDR</sequence>
<dbReference type="RefSeq" id="WP_119896176.1">
    <property type="nucleotide sequence ID" value="NZ_QNRC01000003.1"/>
</dbReference>
<dbReference type="PRINTS" id="PR00990">
    <property type="entry name" value="RIBOKINASE"/>
</dbReference>
<keyword evidence="5" id="KW-1185">Reference proteome</keyword>
<dbReference type="Proteomes" id="UP000283587">
    <property type="component" value="Unassembled WGS sequence"/>
</dbReference>
<accession>A0A419ACH3</accession>
<evidence type="ECO:0000313" key="4">
    <source>
        <dbReference type="EMBL" id="RJL22649.1"/>
    </source>
</evidence>
<dbReference type="InterPro" id="IPR002139">
    <property type="entry name" value="Ribo/fructo_kinase"/>
</dbReference>
<dbReference type="InterPro" id="IPR029056">
    <property type="entry name" value="Ribokinase-like"/>
</dbReference>
<proteinExistence type="predicted"/>
<reference evidence="5" key="1">
    <citation type="submission" date="2018-09" db="EMBL/GenBank/DDBJ databases">
        <title>Paracoccus onubensis nov. sp. a moderate halophilic bacterium isolated from Gruta de las Maravillas (Aracena, Spain).</title>
        <authorList>
            <person name="Jurado V."/>
            <person name="Gutierrez-Patricio S."/>
            <person name="Gonzalez-Pimentel J.L."/>
            <person name="Miller A.Z."/>
            <person name="Laiz L."/>
            <person name="Saiz-Jimenez C."/>
        </authorList>
    </citation>
    <scope>NUCLEOTIDE SEQUENCE [LARGE SCALE GENOMIC DNA]</scope>
    <source>
        <strain evidence="5">DSM 26381</strain>
    </source>
</reference>
<dbReference type="GO" id="GO:0016301">
    <property type="term" value="F:kinase activity"/>
    <property type="evidence" value="ECO:0007669"/>
    <property type="project" value="UniProtKB-KW"/>
</dbReference>
<dbReference type="SUPFAM" id="SSF53613">
    <property type="entry name" value="Ribokinase-like"/>
    <property type="match status" value="1"/>
</dbReference>
<dbReference type="OrthoDB" id="9795789at2"/>
<dbReference type="PANTHER" id="PTHR10584">
    <property type="entry name" value="SUGAR KINASE"/>
    <property type="match status" value="1"/>
</dbReference>
<dbReference type="PANTHER" id="PTHR10584:SF157">
    <property type="entry name" value="SULFOFRUCTOSE KINASE"/>
    <property type="match status" value="1"/>
</dbReference>
<dbReference type="Pfam" id="PF00294">
    <property type="entry name" value="PfkB"/>
    <property type="match status" value="1"/>
</dbReference>
<gene>
    <name evidence="4" type="ORF">D3P05_00185</name>
</gene>
<dbReference type="InterPro" id="IPR011611">
    <property type="entry name" value="PfkB_dom"/>
</dbReference>
<keyword evidence="2 4" id="KW-0418">Kinase</keyword>
<comment type="caution">
    <text evidence="4">The sequence shown here is derived from an EMBL/GenBank/DDBJ whole genome shotgun (WGS) entry which is preliminary data.</text>
</comment>
<protein>
    <submittedName>
        <fullName evidence="4">Sugar kinase</fullName>
    </submittedName>
</protein>
<feature type="domain" description="Carbohydrate kinase PfkB" evidence="3">
    <location>
        <begin position="18"/>
        <end position="297"/>
    </location>
</feature>
<organism evidence="4 5">
    <name type="scientific">Paracoccus siganidrum</name>
    <dbReference type="NCBI Taxonomy" id="1276757"/>
    <lineage>
        <taxon>Bacteria</taxon>
        <taxon>Pseudomonadati</taxon>
        <taxon>Pseudomonadota</taxon>
        <taxon>Alphaproteobacteria</taxon>
        <taxon>Rhodobacterales</taxon>
        <taxon>Paracoccaceae</taxon>
        <taxon>Paracoccus</taxon>
    </lineage>
</organism>
<evidence type="ECO:0000259" key="3">
    <source>
        <dbReference type="Pfam" id="PF00294"/>
    </source>
</evidence>
<evidence type="ECO:0000256" key="2">
    <source>
        <dbReference type="ARBA" id="ARBA00022777"/>
    </source>
</evidence>
<name>A0A419ACH3_9RHOB</name>